<evidence type="ECO:0000256" key="3">
    <source>
        <dbReference type="ARBA" id="ARBA00022737"/>
    </source>
</evidence>
<keyword evidence="3" id="KW-0677">Repeat</keyword>
<keyword evidence="8" id="KW-1185">Reference proteome</keyword>
<organism evidence="8">
    <name type="scientific">Verticillium alfalfae (strain VaMs.102 / ATCC MYA-4576 / FGSC 10136)</name>
    <name type="common">Verticillium wilt of alfalfa</name>
    <name type="synonym">Verticillium albo-atrum</name>
    <dbReference type="NCBI Taxonomy" id="526221"/>
    <lineage>
        <taxon>Eukaryota</taxon>
        <taxon>Fungi</taxon>
        <taxon>Dikarya</taxon>
        <taxon>Ascomycota</taxon>
        <taxon>Pezizomycotina</taxon>
        <taxon>Sordariomycetes</taxon>
        <taxon>Hypocreomycetidae</taxon>
        <taxon>Glomerellales</taxon>
        <taxon>Plectosphaerellaceae</taxon>
        <taxon>Verticillium</taxon>
    </lineage>
</organism>
<feature type="repeat" description="WD" evidence="6">
    <location>
        <begin position="130"/>
        <end position="165"/>
    </location>
</feature>
<dbReference type="InterPro" id="IPR001680">
    <property type="entry name" value="WD40_rpt"/>
</dbReference>
<dbReference type="EMBL" id="DS985214">
    <property type="protein sequence ID" value="EEY14697.1"/>
    <property type="molecule type" value="Genomic_DNA"/>
</dbReference>
<protein>
    <submittedName>
        <fullName evidence="7">Uncharacterized protein</fullName>
    </submittedName>
</protein>
<keyword evidence="2 6" id="KW-0853">WD repeat</keyword>
<evidence type="ECO:0000256" key="1">
    <source>
        <dbReference type="ARBA" id="ARBA00008075"/>
    </source>
</evidence>
<dbReference type="RefSeq" id="XP_003009123.1">
    <property type="nucleotide sequence ID" value="XM_003009077.1"/>
</dbReference>
<dbReference type="PROSITE" id="PS50294">
    <property type="entry name" value="WD_REPEATS_REGION"/>
    <property type="match status" value="1"/>
</dbReference>
<dbReference type="SMART" id="SM00320">
    <property type="entry name" value="WD40"/>
    <property type="match status" value="2"/>
</dbReference>
<accession>C9S7B2</accession>
<gene>
    <name evidence="7" type="ORF">VDBG_00805</name>
</gene>
<dbReference type="InterPro" id="IPR015943">
    <property type="entry name" value="WD40/YVTN_repeat-like_dom_sf"/>
</dbReference>
<dbReference type="AlphaFoldDB" id="C9S7B2"/>
<dbReference type="KEGG" id="val:VDBG_00805"/>
<keyword evidence="5" id="KW-0804">Transcription</keyword>
<comment type="similarity">
    <text evidence="1">Belongs to the WD repeat ESC family.</text>
</comment>
<dbReference type="InterPro" id="IPR036322">
    <property type="entry name" value="WD40_repeat_dom_sf"/>
</dbReference>
<dbReference type="Proteomes" id="UP000008698">
    <property type="component" value="Unassembled WGS sequence"/>
</dbReference>
<sequence length="399" mass="44264">MSTITAVASQAPCETDSIGLLSGILEWWFAGGHPALYQMVRILRCMKYQASSDFCPYQPVDADPVFAAVSKKHVLLCRLTANDDTQPYTIIKVIRDDDDKETGKPYLCLSGEDAKIKIYDVTEGTLVNVLVGHGGDINDMVTSPINPLVIATASDDTTIRIWSLDPDHKDMPCRCILGGEGHQWSLLTLAFHDSGRYMLSAGHDQIVNLSIAVSSTGFSSNDPPPPPESAPTTINPEMLTRSAFTKDSPDQHASHSQYTRLLTFFTPGSGNMFFMRFKLHHMPGHHPVLAFCNANSKIFFWDLARITSYHDWTRGLIRANGDRALMPERPAWLTPIVHRARPEGKQKPELTVRERKAADAPPKGIELIPGMAELYSKETLQSWDGNINLGLILQRWAPA</sequence>
<dbReference type="OrthoDB" id="7318948at2759"/>
<dbReference type="STRING" id="526221.C9S7B2"/>
<keyword evidence="4" id="KW-0805">Transcription regulation</keyword>
<proteinExistence type="inferred from homology"/>
<reference evidence="8" key="1">
    <citation type="journal article" date="2011" name="PLoS Pathog.">
        <title>Comparative genomics yields insights into niche adaptation of plant vascular wilt pathogens.</title>
        <authorList>
            <person name="Klosterman S.J."/>
            <person name="Subbarao K.V."/>
            <person name="Kang S."/>
            <person name="Veronese P."/>
            <person name="Gold S.E."/>
            <person name="Thomma B.P.H.J."/>
            <person name="Chen Z."/>
            <person name="Henrissat B."/>
            <person name="Lee Y.-H."/>
            <person name="Park J."/>
            <person name="Garcia-Pedrajas M.D."/>
            <person name="Barbara D.J."/>
            <person name="Anchieta A."/>
            <person name="de Jonge R."/>
            <person name="Santhanam P."/>
            <person name="Maruthachalam K."/>
            <person name="Atallah Z."/>
            <person name="Amyotte S.G."/>
            <person name="Paz Z."/>
            <person name="Inderbitzin P."/>
            <person name="Hayes R.J."/>
            <person name="Heiman D.I."/>
            <person name="Young S."/>
            <person name="Zeng Q."/>
            <person name="Engels R."/>
            <person name="Galagan J."/>
            <person name="Cuomo C.A."/>
            <person name="Dobinson K.F."/>
            <person name="Ma L.-J."/>
        </authorList>
    </citation>
    <scope>NUCLEOTIDE SEQUENCE [LARGE SCALE GENOMIC DNA]</scope>
    <source>
        <strain evidence="8">VaMs.102 / ATCC MYA-4576 / FGSC 10136</strain>
    </source>
</reference>
<dbReference type="HOGENOM" id="CLU_025586_0_0_1"/>
<dbReference type="Gene3D" id="2.130.10.10">
    <property type="entry name" value="YVTN repeat-like/Quinoprotein amine dehydrogenase"/>
    <property type="match status" value="1"/>
</dbReference>
<dbReference type="eggNOG" id="KOG1034">
    <property type="taxonomic scope" value="Eukaryota"/>
</dbReference>
<dbReference type="PANTHER" id="PTHR10253">
    <property type="entry name" value="POLYCOMB PROTEIN"/>
    <property type="match status" value="1"/>
</dbReference>
<evidence type="ECO:0000256" key="6">
    <source>
        <dbReference type="PROSITE-ProRule" id="PRU00221"/>
    </source>
</evidence>
<evidence type="ECO:0000313" key="7">
    <source>
        <dbReference type="EMBL" id="EEY14697.1"/>
    </source>
</evidence>
<evidence type="ECO:0000256" key="5">
    <source>
        <dbReference type="ARBA" id="ARBA00023163"/>
    </source>
</evidence>
<evidence type="ECO:0000256" key="2">
    <source>
        <dbReference type="ARBA" id="ARBA00022574"/>
    </source>
</evidence>
<dbReference type="PROSITE" id="PS50082">
    <property type="entry name" value="WD_REPEATS_2"/>
    <property type="match status" value="1"/>
</dbReference>
<evidence type="ECO:0000313" key="8">
    <source>
        <dbReference type="Proteomes" id="UP000008698"/>
    </source>
</evidence>
<dbReference type="GeneID" id="9530697"/>
<dbReference type="Pfam" id="PF00400">
    <property type="entry name" value="WD40"/>
    <property type="match status" value="2"/>
</dbReference>
<evidence type="ECO:0000256" key="4">
    <source>
        <dbReference type="ARBA" id="ARBA00023015"/>
    </source>
</evidence>
<dbReference type="SUPFAM" id="SSF50978">
    <property type="entry name" value="WD40 repeat-like"/>
    <property type="match status" value="1"/>
</dbReference>
<name>C9S7B2_VERA1</name>
<dbReference type="InterPro" id="IPR051243">
    <property type="entry name" value="PcG_WD-repeat"/>
</dbReference>